<dbReference type="Proteomes" id="UP001596104">
    <property type="component" value="Unassembled WGS sequence"/>
</dbReference>
<proteinExistence type="predicted"/>
<dbReference type="EMBL" id="JBHSLV010000013">
    <property type="protein sequence ID" value="MFC5392648.1"/>
    <property type="molecule type" value="Genomic_DNA"/>
</dbReference>
<gene>
    <name evidence="1" type="ORF">ACFPPC_08365</name>
</gene>
<dbReference type="RefSeq" id="WP_377007470.1">
    <property type="nucleotide sequence ID" value="NZ_JBHSLV010000013.1"/>
</dbReference>
<evidence type="ECO:0000313" key="1">
    <source>
        <dbReference type="EMBL" id="MFC5392648.1"/>
    </source>
</evidence>
<accession>A0ABW0H5Y9</accession>
<reference evidence="2" key="1">
    <citation type="journal article" date="2019" name="Int. J. Syst. Evol. Microbiol.">
        <title>The Global Catalogue of Microorganisms (GCM) 10K type strain sequencing project: providing services to taxonomists for standard genome sequencing and annotation.</title>
        <authorList>
            <consortium name="The Broad Institute Genomics Platform"/>
            <consortium name="The Broad Institute Genome Sequencing Center for Infectious Disease"/>
            <person name="Wu L."/>
            <person name="Ma J."/>
        </authorList>
    </citation>
    <scope>NUCLEOTIDE SEQUENCE [LARGE SCALE GENOMIC DNA]</scope>
    <source>
        <strain evidence="2">CGMCC 1.16326</strain>
    </source>
</reference>
<organism evidence="1 2">
    <name type="scientific">Bosea vestrisii</name>
    <dbReference type="NCBI Taxonomy" id="151416"/>
    <lineage>
        <taxon>Bacteria</taxon>
        <taxon>Pseudomonadati</taxon>
        <taxon>Pseudomonadota</taxon>
        <taxon>Alphaproteobacteria</taxon>
        <taxon>Hyphomicrobiales</taxon>
        <taxon>Boseaceae</taxon>
        <taxon>Bosea</taxon>
    </lineage>
</organism>
<keyword evidence="2" id="KW-1185">Reference proteome</keyword>
<name>A0ABW0H5Y9_9HYPH</name>
<sequence length="168" mass="18601">MPNYADNAPQGYVGDWRRGAPLGRASVTPQNKPCAAPGLISYRCASPYGWIMIGATDHDDAMREARRSSPHAERRNLQIWNGVEYVPATDEPAATVHNSVSYSPKVTLQRVRLDSGGYDPCGAYWGCDEPLYWAATDDGELDTTFRAHDRDAAKAHVRTLIPAARFHR</sequence>
<comment type="caution">
    <text evidence="1">The sequence shown here is derived from an EMBL/GenBank/DDBJ whole genome shotgun (WGS) entry which is preliminary data.</text>
</comment>
<evidence type="ECO:0000313" key="2">
    <source>
        <dbReference type="Proteomes" id="UP001596104"/>
    </source>
</evidence>
<protein>
    <submittedName>
        <fullName evidence="1">Uncharacterized protein</fullName>
    </submittedName>
</protein>